<sequence>MRGLALLLPLLAACSLTLEVVYPGHRIARLETQPTYCAYGNTRVDYRFYLEGRVDRLEFYWVPEGKAPWEAAPQERSALGGPIYGGHVRGFVEVTPDGSIQAVSLVSPQGASLPQGIGVEPALPDRRLWLRGFTGGVAGPYVAAANPVRGDASSFCDPSW</sequence>
<dbReference type="RefSeq" id="WP_093005788.1">
    <property type="nucleotide sequence ID" value="NZ_FNBC01000005.1"/>
</dbReference>
<dbReference type="EMBL" id="FNBC01000005">
    <property type="protein sequence ID" value="SDE61660.1"/>
    <property type="molecule type" value="Genomic_DNA"/>
</dbReference>
<gene>
    <name evidence="1" type="ORF">SAMN04488243_10556</name>
</gene>
<dbReference type="STRING" id="482827.SAMN04488243_10556"/>
<dbReference type="OrthoDB" id="31716at2"/>
<dbReference type="Proteomes" id="UP000199446">
    <property type="component" value="Unassembled WGS sequence"/>
</dbReference>
<evidence type="ECO:0000313" key="2">
    <source>
        <dbReference type="Proteomes" id="UP000199446"/>
    </source>
</evidence>
<organism evidence="1 2">
    <name type="scientific">Thermus arciformis</name>
    <dbReference type="NCBI Taxonomy" id="482827"/>
    <lineage>
        <taxon>Bacteria</taxon>
        <taxon>Thermotogati</taxon>
        <taxon>Deinococcota</taxon>
        <taxon>Deinococci</taxon>
        <taxon>Thermales</taxon>
        <taxon>Thermaceae</taxon>
        <taxon>Thermus</taxon>
    </lineage>
</organism>
<name>A0A1G7EDA9_9DEIN</name>
<protein>
    <submittedName>
        <fullName evidence="1">Uncharacterized protein</fullName>
    </submittedName>
</protein>
<accession>A0A1G7EDA9</accession>
<dbReference type="AlphaFoldDB" id="A0A1G7EDA9"/>
<proteinExistence type="predicted"/>
<evidence type="ECO:0000313" key="1">
    <source>
        <dbReference type="EMBL" id="SDE61660.1"/>
    </source>
</evidence>
<keyword evidence="2" id="KW-1185">Reference proteome</keyword>
<reference evidence="2" key="1">
    <citation type="submission" date="2016-10" db="EMBL/GenBank/DDBJ databases">
        <authorList>
            <person name="Varghese N."/>
            <person name="Submissions S."/>
        </authorList>
    </citation>
    <scope>NUCLEOTIDE SEQUENCE [LARGE SCALE GENOMIC DNA]</scope>
    <source>
        <strain evidence="2">CGMCC 1.6992</strain>
    </source>
</reference>